<keyword evidence="3" id="KW-1185">Reference proteome</keyword>
<dbReference type="Pfam" id="PF13560">
    <property type="entry name" value="HTH_31"/>
    <property type="match status" value="1"/>
</dbReference>
<dbReference type="Proteomes" id="UP000605568">
    <property type="component" value="Unassembled WGS sequence"/>
</dbReference>
<dbReference type="InterPro" id="IPR010982">
    <property type="entry name" value="Lambda_DNA-bd_dom_sf"/>
</dbReference>
<feature type="domain" description="HTH cro/C1-type" evidence="1">
    <location>
        <begin position="4"/>
        <end position="47"/>
    </location>
</feature>
<evidence type="ECO:0000313" key="2">
    <source>
        <dbReference type="EMBL" id="GHH57751.1"/>
    </source>
</evidence>
<evidence type="ECO:0000259" key="1">
    <source>
        <dbReference type="PROSITE" id="PS50943"/>
    </source>
</evidence>
<dbReference type="Gene3D" id="1.10.260.40">
    <property type="entry name" value="lambda repressor-like DNA-binding domains"/>
    <property type="match status" value="1"/>
</dbReference>
<comment type="caution">
    <text evidence="2">The sequence shown here is derived from an EMBL/GenBank/DDBJ whole genome shotgun (WGS) entry which is preliminary data.</text>
</comment>
<proteinExistence type="predicted"/>
<accession>A0ABQ3MSL8</accession>
<dbReference type="CDD" id="cd00093">
    <property type="entry name" value="HTH_XRE"/>
    <property type="match status" value="1"/>
</dbReference>
<dbReference type="EMBL" id="BNAR01000018">
    <property type="protein sequence ID" value="GHH57751.1"/>
    <property type="molecule type" value="Genomic_DNA"/>
</dbReference>
<sequence>MANVAAQLGWSESKLSRMETGERPVSSEECASLLTALGVIGDEHAKLMAMARTPNDPAWLDNIREGLPEESITLATYEAEATRLTNWSPLLVPGLAQTLEYSRAFMLADGISEAEVGTRLMARAKRQEQLLDRGVEYCAYIDETVLRFNRVGDDLIRRNQLRHLLDLSERDNVTIRLISVNSAAHSGLVGPFMVIEFDLTPPVVHVELSRSGVFLSNGSETAPYTEALDQFQSISMEEGDSLRAIESMLREKGSDR</sequence>
<dbReference type="PROSITE" id="PS50943">
    <property type="entry name" value="HTH_CROC1"/>
    <property type="match status" value="1"/>
</dbReference>
<evidence type="ECO:0000313" key="3">
    <source>
        <dbReference type="Proteomes" id="UP000605568"/>
    </source>
</evidence>
<dbReference type="Pfam" id="PF19054">
    <property type="entry name" value="DUF5753"/>
    <property type="match status" value="1"/>
</dbReference>
<organism evidence="2 3">
    <name type="scientific">Lentzea cavernae</name>
    <dbReference type="NCBI Taxonomy" id="2020703"/>
    <lineage>
        <taxon>Bacteria</taxon>
        <taxon>Bacillati</taxon>
        <taxon>Actinomycetota</taxon>
        <taxon>Actinomycetes</taxon>
        <taxon>Pseudonocardiales</taxon>
        <taxon>Pseudonocardiaceae</taxon>
        <taxon>Lentzea</taxon>
    </lineage>
</organism>
<name>A0ABQ3MSL8_9PSEU</name>
<gene>
    <name evidence="2" type="ORF">GCM10017774_77920</name>
</gene>
<dbReference type="InterPro" id="IPR001387">
    <property type="entry name" value="Cro/C1-type_HTH"/>
</dbReference>
<dbReference type="InterPro" id="IPR043917">
    <property type="entry name" value="DUF5753"/>
</dbReference>
<reference evidence="3" key="1">
    <citation type="journal article" date="2019" name="Int. J. Syst. Evol. Microbiol.">
        <title>The Global Catalogue of Microorganisms (GCM) 10K type strain sequencing project: providing services to taxonomists for standard genome sequencing and annotation.</title>
        <authorList>
            <consortium name="The Broad Institute Genomics Platform"/>
            <consortium name="The Broad Institute Genome Sequencing Center for Infectious Disease"/>
            <person name="Wu L."/>
            <person name="Ma J."/>
        </authorList>
    </citation>
    <scope>NUCLEOTIDE SEQUENCE [LARGE SCALE GENOMIC DNA]</scope>
    <source>
        <strain evidence="3">CGMCC 4.7367</strain>
    </source>
</reference>
<protein>
    <recommendedName>
        <fullName evidence="1">HTH cro/C1-type domain-containing protein</fullName>
    </recommendedName>
</protein>